<gene>
    <name evidence="2" type="ORF">BHM03_00019167</name>
</gene>
<dbReference type="Proteomes" id="UP000290560">
    <property type="component" value="Unassembled WGS sequence"/>
</dbReference>
<proteinExistence type="predicted"/>
<protein>
    <submittedName>
        <fullName evidence="2">Uncharacterized protein</fullName>
    </submittedName>
</protein>
<feature type="non-terminal residue" evidence="2">
    <location>
        <position position="77"/>
    </location>
</feature>
<feature type="region of interest" description="Disordered" evidence="1">
    <location>
        <begin position="52"/>
        <end position="77"/>
    </location>
</feature>
<sequence>MVGEDDDDVFGGGGRVGAEEDAVCSPVDGKRDIIVKGKGGIGVGRSGPCAQADCKGQPAAAKAPYKGATGHGQSPLQ</sequence>
<organism evidence="2">
    <name type="scientific">Ensete ventricosum</name>
    <name type="common">Abyssinian banana</name>
    <name type="synonym">Musa ensete</name>
    <dbReference type="NCBI Taxonomy" id="4639"/>
    <lineage>
        <taxon>Eukaryota</taxon>
        <taxon>Viridiplantae</taxon>
        <taxon>Streptophyta</taxon>
        <taxon>Embryophyta</taxon>
        <taxon>Tracheophyta</taxon>
        <taxon>Spermatophyta</taxon>
        <taxon>Magnoliopsida</taxon>
        <taxon>Liliopsida</taxon>
        <taxon>Zingiberales</taxon>
        <taxon>Musaceae</taxon>
        <taxon>Ensete</taxon>
    </lineage>
</organism>
<dbReference type="AlphaFoldDB" id="A0A445MFJ1"/>
<feature type="region of interest" description="Disordered" evidence="1">
    <location>
        <begin position="1"/>
        <end position="23"/>
    </location>
</feature>
<evidence type="ECO:0000256" key="1">
    <source>
        <dbReference type="SAM" id="MobiDB-lite"/>
    </source>
</evidence>
<evidence type="ECO:0000313" key="2">
    <source>
        <dbReference type="EMBL" id="RZR73014.1"/>
    </source>
</evidence>
<name>A0A445MFJ1_ENSVE</name>
<reference evidence="2" key="1">
    <citation type="journal article" date="2018" name="Data Brief">
        <title>Genome sequence data from 17 accessions of Ensete ventricosum, a staple food crop for millions in Ethiopia.</title>
        <authorList>
            <person name="Yemataw Z."/>
            <person name="Muzemil S."/>
            <person name="Ambachew D."/>
            <person name="Tripathi L."/>
            <person name="Tesfaye K."/>
            <person name="Chala A."/>
            <person name="Farbos A."/>
            <person name="O'Neill P."/>
            <person name="Moore K."/>
            <person name="Grant M."/>
            <person name="Studholme D.J."/>
        </authorList>
    </citation>
    <scope>NUCLEOTIDE SEQUENCE [LARGE SCALE GENOMIC DNA]</scope>
    <source>
        <tissue evidence="2">Leaf</tissue>
    </source>
</reference>
<accession>A0A445MFJ1</accession>
<dbReference type="EMBL" id="KV875805">
    <property type="protein sequence ID" value="RZR73014.1"/>
    <property type="molecule type" value="Genomic_DNA"/>
</dbReference>